<dbReference type="Gene3D" id="3.40.50.150">
    <property type="entry name" value="Vaccinia Virus protein VP39"/>
    <property type="match status" value="1"/>
</dbReference>
<dbReference type="InterPro" id="IPR029063">
    <property type="entry name" value="SAM-dependent_MTases_sf"/>
</dbReference>
<name>A0A518JLJ2_9BACT</name>
<reference evidence="1 2" key="1">
    <citation type="submission" date="2019-02" db="EMBL/GenBank/DDBJ databases">
        <title>Deep-cultivation of Planctomycetes and their phenomic and genomic characterization uncovers novel biology.</title>
        <authorList>
            <person name="Wiegand S."/>
            <person name="Jogler M."/>
            <person name="Boedeker C."/>
            <person name="Pinto D."/>
            <person name="Vollmers J."/>
            <person name="Rivas-Marin E."/>
            <person name="Kohn T."/>
            <person name="Peeters S.H."/>
            <person name="Heuer A."/>
            <person name="Rast P."/>
            <person name="Oberbeckmann S."/>
            <person name="Bunk B."/>
            <person name="Jeske O."/>
            <person name="Meyerdierks A."/>
            <person name="Storesund J.E."/>
            <person name="Kallscheuer N."/>
            <person name="Luecker S."/>
            <person name="Lage O.M."/>
            <person name="Pohl T."/>
            <person name="Merkel B.J."/>
            <person name="Hornburger P."/>
            <person name="Mueller R.-W."/>
            <person name="Bruemmer F."/>
            <person name="Labrenz M."/>
            <person name="Spormann A.M."/>
            <person name="Op den Camp H."/>
            <person name="Overmann J."/>
            <person name="Amann R."/>
            <person name="Jetten M.S.M."/>
            <person name="Mascher T."/>
            <person name="Medema M.H."/>
            <person name="Devos D.P."/>
            <person name="Kaster A.-K."/>
            <person name="Ovreas L."/>
            <person name="Rohde M."/>
            <person name="Galperin M.Y."/>
            <person name="Jogler C."/>
        </authorList>
    </citation>
    <scope>NUCLEOTIDE SEQUENCE [LARGE SCALE GENOMIC DNA]</scope>
    <source>
        <strain evidence="1 2">Poly24</strain>
    </source>
</reference>
<dbReference type="SUPFAM" id="SSF53335">
    <property type="entry name" value="S-adenosyl-L-methionine-dependent methyltransferases"/>
    <property type="match status" value="1"/>
</dbReference>
<gene>
    <name evidence="1" type="ORF">Poly24_00510</name>
</gene>
<evidence type="ECO:0008006" key="3">
    <source>
        <dbReference type="Google" id="ProtNLM"/>
    </source>
</evidence>
<evidence type="ECO:0000313" key="2">
    <source>
        <dbReference type="Proteomes" id="UP000315082"/>
    </source>
</evidence>
<organism evidence="1 2">
    <name type="scientific">Rosistilla carotiformis</name>
    <dbReference type="NCBI Taxonomy" id="2528017"/>
    <lineage>
        <taxon>Bacteria</taxon>
        <taxon>Pseudomonadati</taxon>
        <taxon>Planctomycetota</taxon>
        <taxon>Planctomycetia</taxon>
        <taxon>Pirellulales</taxon>
        <taxon>Pirellulaceae</taxon>
        <taxon>Rosistilla</taxon>
    </lineage>
</organism>
<keyword evidence="2" id="KW-1185">Reference proteome</keyword>
<dbReference type="KEGG" id="rcf:Poly24_00510"/>
<dbReference type="EMBL" id="CP036348">
    <property type="protein sequence ID" value="QDV66367.1"/>
    <property type="molecule type" value="Genomic_DNA"/>
</dbReference>
<accession>A0A518JLJ2</accession>
<dbReference type="Proteomes" id="UP000315082">
    <property type="component" value="Chromosome"/>
</dbReference>
<proteinExistence type="predicted"/>
<dbReference type="AlphaFoldDB" id="A0A518JLJ2"/>
<evidence type="ECO:0000313" key="1">
    <source>
        <dbReference type="EMBL" id="QDV66367.1"/>
    </source>
</evidence>
<sequence>MEGFFYSERDRLTRRSAEIILQSLQPVVEFRSLIDVGCGVGTWPAVAKSEFGCQRVHGVDGEWVDQTLLQIDRSEFTVTELANGKGPDVQALGRWDMAVSLEVAEHLQPQDADWFVELLTSLSDVVLFSAAIPRQGGFGHHNEQWPSYWGEKFKAAGYQCVDFIRQTHWEDDSILPHYRQNCFVFMNRNRGEPIDGFESVLSEFSLPMAAVHPFYWMQRTEEHPVYFRHACSVAVKAFRDAVKRRCGFAG</sequence>
<dbReference type="Pfam" id="PF13489">
    <property type="entry name" value="Methyltransf_23"/>
    <property type="match status" value="1"/>
</dbReference>
<protein>
    <recommendedName>
        <fullName evidence="3">Bifunctional 3-demethylubiquinone-9 3-methyltransferase/ 2-octaprenyl-6-hydroxy phenol methylase</fullName>
    </recommendedName>
</protein>